<gene>
    <name evidence="1" type="ORF">BDK61_2901</name>
</gene>
<organism evidence="1 2">
    <name type="scientific">Haloarcula quadrata</name>
    <dbReference type="NCBI Taxonomy" id="182779"/>
    <lineage>
        <taxon>Archaea</taxon>
        <taxon>Methanobacteriati</taxon>
        <taxon>Methanobacteriota</taxon>
        <taxon>Stenosarchaea group</taxon>
        <taxon>Halobacteria</taxon>
        <taxon>Halobacteriales</taxon>
        <taxon>Haloarculaceae</taxon>
        <taxon>Haloarcula</taxon>
    </lineage>
</organism>
<sequence>MSANNTGETALERIGYRLSAWVERWMPSPFLFALILSYVV</sequence>
<keyword evidence="2" id="KW-1185">Reference proteome</keyword>
<accession>A0A495R8A2</accession>
<dbReference type="EMBL" id="RBWW01000001">
    <property type="protein sequence ID" value="RKS83515.1"/>
    <property type="molecule type" value="Genomic_DNA"/>
</dbReference>
<proteinExistence type="predicted"/>
<dbReference type="AlphaFoldDB" id="A0A495R8A2"/>
<comment type="caution">
    <text evidence="1">The sequence shown here is derived from an EMBL/GenBank/DDBJ whole genome shotgun (WGS) entry which is preliminary data.</text>
</comment>
<reference evidence="1 2" key="1">
    <citation type="submission" date="2018-10" db="EMBL/GenBank/DDBJ databases">
        <title>Genomic Encyclopedia of Archaeal and Bacterial Type Strains, Phase II (KMG-II): from individual species to whole genera.</title>
        <authorList>
            <person name="Goeker M."/>
        </authorList>
    </citation>
    <scope>NUCLEOTIDE SEQUENCE [LARGE SCALE GENOMIC DNA]</scope>
    <source>
        <strain evidence="1 2">DSM 11927</strain>
    </source>
</reference>
<dbReference type="Proteomes" id="UP000268233">
    <property type="component" value="Unassembled WGS sequence"/>
</dbReference>
<name>A0A495R8A2_9EURY</name>
<protein>
    <submittedName>
        <fullName evidence="1">Short subunit fatty acid transporter</fullName>
    </submittedName>
</protein>
<evidence type="ECO:0000313" key="1">
    <source>
        <dbReference type="EMBL" id="RKS83515.1"/>
    </source>
</evidence>
<evidence type="ECO:0000313" key="2">
    <source>
        <dbReference type="Proteomes" id="UP000268233"/>
    </source>
</evidence>